<reference evidence="1" key="1">
    <citation type="submission" date="2024-12" db="EMBL/GenBank/DDBJ databases">
        <title>Comparative genomics and development of molecular markers within Purpureocillium lilacinum and among Purpureocillium species.</title>
        <authorList>
            <person name="Yeh Z.-Y."/>
            <person name="Ni N.-T."/>
            <person name="Lo P.-H."/>
            <person name="Mushyakhwo K."/>
            <person name="Lin C.-F."/>
            <person name="Nai Y.-S."/>
        </authorList>
    </citation>
    <scope>NUCLEOTIDE SEQUENCE</scope>
    <source>
        <strain evidence="1">NCHU-NPUST-175</strain>
    </source>
</reference>
<keyword evidence="2" id="KW-1185">Reference proteome</keyword>
<dbReference type="Proteomes" id="UP001638806">
    <property type="component" value="Unassembled WGS sequence"/>
</dbReference>
<gene>
    <name evidence="1" type="ORF">ACCO45_009994</name>
</gene>
<evidence type="ECO:0000313" key="2">
    <source>
        <dbReference type="Proteomes" id="UP001638806"/>
    </source>
</evidence>
<sequence>MLLLETFPQEHNSPAKSCNGAAPYPVRAMRSCDPSLHLKPAATGVFPVSGPTDMRIRPLEPLWHLRGLGVVLEQRRHHSTVTVPALVRVGTTPQTCLWSCHSATAHRLPRARPRDRLPVTATRLRDAADHVLQTGDAVPPYGIRSICPRGRIVGDGLCSSRRLSRALGPAMLQPLGPPHMPTTQSRTDSRVSCLVARTVSSRMVFVRDFLLQLVRFADDAQGPAELRDLFASHADANHRDDPAPHNAALSTDHCAPQLLTPDTTRRSAASSYCSFKQHPACSPEAPIIRHG</sequence>
<evidence type="ECO:0000313" key="1">
    <source>
        <dbReference type="EMBL" id="KAL3954431.1"/>
    </source>
</evidence>
<dbReference type="EMBL" id="JBGNUJ010000010">
    <property type="protein sequence ID" value="KAL3954431.1"/>
    <property type="molecule type" value="Genomic_DNA"/>
</dbReference>
<comment type="caution">
    <text evidence="1">The sequence shown here is derived from an EMBL/GenBank/DDBJ whole genome shotgun (WGS) entry which is preliminary data.</text>
</comment>
<name>A0ACC4DG62_PURLI</name>
<organism evidence="1 2">
    <name type="scientific">Purpureocillium lilacinum</name>
    <name type="common">Paecilomyces lilacinus</name>
    <dbReference type="NCBI Taxonomy" id="33203"/>
    <lineage>
        <taxon>Eukaryota</taxon>
        <taxon>Fungi</taxon>
        <taxon>Dikarya</taxon>
        <taxon>Ascomycota</taxon>
        <taxon>Pezizomycotina</taxon>
        <taxon>Sordariomycetes</taxon>
        <taxon>Hypocreomycetidae</taxon>
        <taxon>Hypocreales</taxon>
        <taxon>Ophiocordycipitaceae</taxon>
        <taxon>Purpureocillium</taxon>
    </lineage>
</organism>
<protein>
    <submittedName>
        <fullName evidence="1">Uncharacterized protein</fullName>
    </submittedName>
</protein>
<accession>A0ACC4DG62</accession>
<proteinExistence type="predicted"/>